<dbReference type="PANTHER" id="PTHR11878:SF76">
    <property type="entry name" value="CALX-BETA DOMAIN-CONTAINING PROTEIN"/>
    <property type="match status" value="1"/>
</dbReference>
<feature type="transmembrane region" description="Helical" evidence="20">
    <location>
        <begin position="590"/>
        <end position="608"/>
    </location>
</feature>
<dbReference type="GO" id="GO:0098794">
    <property type="term" value="C:postsynapse"/>
    <property type="evidence" value="ECO:0007669"/>
    <property type="project" value="TreeGrafter"/>
</dbReference>
<evidence type="ECO:0000259" key="21">
    <source>
        <dbReference type="SMART" id="SM00237"/>
    </source>
</evidence>
<dbReference type="GO" id="GO:0005516">
    <property type="term" value="F:calmodulin binding"/>
    <property type="evidence" value="ECO:0007669"/>
    <property type="project" value="UniProtKB-KW"/>
</dbReference>
<dbReference type="HOGENOM" id="CLU_012872_1_0_1"/>
<dbReference type="EMBL" id="KB199905">
    <property type="protein sequence ID" value="ESP03914.1"/>
    <property type="molecule type" value="Genomic_DNA"/>
</dbReference>
<dbReference type="Proteomes" id="UP000030746">
    <property type="component" value="Unassembled WGS sequence"/>
</dbReference>
<dbReference type="InterPro" id="IPR038081">
    <property type="entry name" value="CalX-like_sf"/>
</dbReference>
<dbReference type="OrthoDB" id="418484at2759"/>
<accession>V4AIL3</accession>
<keyword evidence="23" id="KW-1185">Reference proteome</keyword>
<keyword evidence="9" id="KW-0732">Signal</keyword>
<keyword evidence="15" id="KW-0406">Ion transport</keyword>
<dbReference type="CTD" id="20252936"/>
<comment type="catalytic activity">
    <reaction evidence="19">
        <text>Ca(2+)(in) + 3 Na(+)(out) = Ca(2+)(out) + 3 Na(+)(in)</text>
        <dbReference type="Rhea" id="RHEA:69955"/>
        <dbReference type="ChEBI" id="CHEBI:29101"/>
        <dbReference type="ChEBI" id="CHEBI:29108"/>
    </reaction>
</comment>
<dbReference type="PRINTS" id="PR01259">
    <property type="entry name" value="NACAEXCHNGR"/>
</dbReference>
<keyword evidence="6" id="KW-0109">Calcium transport</keyword>
<evidence type="ECO:0000313" key="23">
    <source>
        <dbReference type="Proteomes" id="UP000030746"/>
    </source>
</evidence>
<feature type="transmembrane region" description="Helical" evidence="20">
    <location>
        <begin position="61"/>
        <end position="82"/>
    </location>
</feature>
<comment type="subcellular location">
    <subcellularLocation>
        <location evidence="1">Cell membrane</location>
        <topology evidence="1">Multi-pass membrane protein</topology>
    </subcellularLocation>
</comment>
<dbReference type="OMA" id="CMVGLKD"/>
<evidence type="ECO:0000256" key="14">
    <source>
        <dbReference type="ARBA" id="ARBA00023053"/>
    </source>
</evidence>
<dbReference type="InterPro" id="IPR004836">
    <property type="entry name" value="Na_Ca_Ex"/>
</dbReference>
<feature type="transmembrane region" description="Helical" evidence="20">
    <location>
        <begin position="156"/>
        <end position="176"/>
    </location>
</feature>
<keyword evidence="18" id="KW-0739">Sodium transport</keyword>
<dbReference type="KEGG" id="lgi:LOTGIDRAFT_91958"/>
<dbReference type="AlphaFoldDB" id="V4AIL3"/>
<evidence type="ECO:0000256" key="6">
    <source>
        <dbReference type="ARBA" id="ARBA00022568"/>
    </source>
</evidence>
<reference evidence="22 23" key="1">
    <citation type="journal article" date="2013" name="Nature">
        <title>Insights into bilaterian evolution from three spiralian genomes.</title>
        <authorList>
            <person name="Simakov O."/>
            <person name="Marletaz F."/>
            <person name="Cho S.J."/>
            <person name="Edsinger-Gonzales E."/>
            <person name="Havlak P."/>
            <person name="Hellsten U."/>
            <person name="Kuo D.H."/>
            <person name="Larsson T."/>
            <person name="Lv J."/>
            <person name="Arendt D."/>
            <person name="Savage R."/>
            <person name="Osoegawa K."/>
            <person name="de Jong P."/>
            <person name="Grimwood J."/>
            <person name="Chapman J.A."/>
            <person name="Shapiro H."/>
            <person name="Aerts A."/>
            <person name="Otillar R.P."/>
            <person name="Terry A.Y."/>
            <person name="Boore J.L."/>
            <person name="Grigoriev I.V."/>
            <person name="Lindberg D.R."/>
            <person name="Seaver E.C."/>
            <person name="Weisblat D.A."/>
            <person name="Putnam N.H."/>
            <person name="Rokhsar D.S."/>
        </authorList>
    </citation>
    <scope>NUCLEOTIDE SEQUENCE [LARGE SCALE GENOMIC DNA]</scope>
</reference>
<keyword evidence="13 20" id="KW-1133">Transmembrane helix</keyword>
<feature type="domain" description="Calx-beta" evidence="21">
    <location>
        <begin position="415"/>
        <end position="514"/>
    </location>
</feature>
<dbReference type="RefSeq" id="XP_009045396.1">
    <property type="nucleotide sequence ID" value="XM_009047148.1"/>
</dbReference>
<dbReference type="Pfam" id="PF03160">
    <property type="entry name" value="Calx-beta"/>
    <property type="match status" value="1"/>
</dbReference>
<evidence type="ECO:0000256" key="10">
    <source>
        <dbReference type="ARBA" id="ARBA00022737"/>
    </source>
</evidence>
<evidence type="ECO:0000256" key="8">
    <source>
        <dbReference type="ARBA" id="ARBA00022723"/>
    </source>
</evidence>
<evidence type="ECO:0000256" key="20">
    <source>
        <dbReference type="SAM" id="Phobius"/>
    </source>
</evidence>
<feature type="transmembrane region" description="Helical" evidence="20">
    <location>
        <begin position="757"/>
        <end position="776"/>
    </location>
</feature>
<feature type="transmembrane region" description="Helical" evidence="20">
    <location>
        <begin position="717"/>
        <end position="737"/>
    </location>
</feature>
<feature type="transmembrane region" description="Helical" evidence="20">
    <location>
        <begin position="686"/>
        <end position="705"/>
    </location>
</feature>
<keyword evidence="8" id="KW-0479">Metal-binding</keyword>
<dbReference type="SMART" id="SM00237">
    <property type="entry name" value="Calx_beta"/>
    <property type="match status" value="2"/>
</dbReference>
<dbReference type="PANTHER" id="PTHR11878">
    <property type="entry name" value="SODIUM/CALCIUM EXCHANGER"/>
    <property type="match status" value="1"/>
</dbReference>
<proteinExistence type="inferred from homology"/>
<feature type="transmembrane region" description="Helical" evidence="20">
    <location>
        <begin position="614"/>
        <end position="639"/>
    </location>
</feature>
<dbReference type="GO" id="GO:0046872">
    <property type="term" value="F:metal ion binding"/>
    <property type="evidence" value="ECO:0007669"/>
    <property type="project" value="UniProtKB-KW"/>
</dbReference>
<keyword evidence="3" id="KW-0813">Transport</keyword>
<evidence type="ECO:0000256" key="12">
    <source>
        <dbReference type="ARBA" id="ARBA00022860"/>
    </source>
</evidence>
<dbReference type="Gene3D" id="2.60.40.2030">
    <property type="match status" value="2"/>
</dbReference>
<dbReference type="InterPro" id="IPR003644">
    <property type="entry name" value="Calx_beta"/>
</dbReference>
<keyword evidence="12" id="KW-0112">Calmodulin-binding</keyword>
<dbReference type="GO" id="GO:0030424">
    <property type="term" value="C:axon"/>
    <property type="evidence" value="ECO:0007669"/>
    <property type="project" value="TreeGrafter"/>
</dbReference>
<gene>
    <name evidence="22" type="ORF">LOTGIDRAFT_91958</name>
</gene>
<evidence type="ECO:0000313" key="22">
    <source>
        <dbReference type="EMBL" id="ESP03914.1"/>
    </source>
</evidence>
<evidence type="ECO:0000256" key="16">
    <source>
        <dbReference type="ARBA" id="ARBA00023136"/>
    </source>
</evidence>
<comment type="similarity">
    <text evidence="2">Belongs to the Ca(2+):cation antiporter (CaCA) (TC 2.A.19) family. SLC8 subfamily.</text>
</comment>
<evidence type="ECO:0000256" key="3">
    <source>
        <dbReference type="ARBA" id="ARBA00022448"/>
    </source>
</evidence>
<organism evidence="22 23">
    <name type="scientific">Lottia gigantea</name>
    <name type="common">Giant owl limpet</name>
    <dbReference type="NCBI Taxonomy" id="225164"/>
    <lineage>
        <taxon>Eukaryota</taxon>
        <taxon>Metazoa</taxon>
        <taxon>Spiralia</taxon>
        <taxon>Lophotrochozoa</taxon>
        <taxon>Mollusca</taxon>
        <taxon>Gastropoda</taxon>
        <taxon>Patellogastropoda</taxon>
        <taxon>Lottioidea</taxon>
        <taxon>Lottiidae</taxon>
        <taxon>Lottia</taxon>
    </lineage>
</organism>
<dbReference type="Gene3D" id="1.20.1420.30">
    <property type="entry name" value="NCX, central ion-binding region"/>
    <property type="match status" value="2"/>
</dbReference>
<evidence type="ECO:0000256" key="9">
    <source>
        <dbReference type="ARBA" id="ARBA00022729"/>
    </source>
</evidence>
<evidence type="ECO:0000256" key="18">
    <source>
        <dbReference type="ARBA" id="ARBA00023201"/>
    </source>
</evidence>
<keyword evidence="16 20" id="KW-0472">Membrane</keyword>
<sequence>RSAIYFFALLYSFLGISIIADIFMRSIETITSRTSTITVADRFHGTREVTVKFWNGTVANLTLMALGSSAPEILLSIIEIVGNGFKAGALGPGTIVGSAAFNMLCITGICVMCLPEGETRRIRSIKVFAVTCIFSVFAYIWLIVILVLVTPNYIDLWEAILTLLFFPILVILAYIVDKDFCNKKSAVGASETELGIGKVTLPKLECGHMGKVSDLTDQWTISDLYNTHYRHYRHQQKHILSEEDEARIAAGIIAKNTPHDRGWYRMNAIRQMTGHAKLNPQLNNKQSEKIVHDVNFDSIDKEDDEVDGGPLAVVEFAATSTAVLEKEGRAKVILTRHGNTENRVLARIETIDGTAEANSDYIPVKTTVVFEPGETSKHIDIEIIDDNIYEPDEVFFIKVNVETDQEAITGSRAICQITILNDDEPGTFEFEKPSYVFKESIGVASIPILRSHGADGRVMLKWKTKDMTAISNRDYEGGDGQLIFEHGEMVKMVEIPIHDDHVFEKDEHFELAIDQLSEGAKYGRIKRTIVTIMNDDEFKGVVSRIVNMTNANLDAIKLETITWGQQFHQAMNVNGGDTENATSFDYVMHFLMFGWKVIFAIVPPPSIWGGWLSFFVSLAFIGLLTAIVGDLAGIFGCLIDLKDEVTAITFVALGTSLPDLFASRQAAINEKYADDSVGNVTGSNSVNVFLGLGLSWVIAASYWSVKGQTFNVNAGSLSVSVILYTVCALLAILLLLIRRYTAVFGKAELGGPTIPKYGSAMFLIFLWIFYVIMSSLEVYEYVD</sequence>
<evidence type="ECO:0000256" key="19">
    <source>
        <dbReference type="ARBA" id="ARBA00033667"/>
    </source>
</evidence>
<evidence type="ECO:0000256" key="5">
    <source>
        <dbReference type="ARBA" id="ARBA00022475"/>
    </source>
</evidence>
<keyword evidence="5" id="KW-1003">Cell membrane</keyword>
<evidence type="ECO:0000256" key="11">
    <source>
        <dbReference type="ARBA" id="ARBA00022837"/>
    </source>
</evidence>
<keyword evidence="4" id="KW-0050">Antiport</keyword>
<dbReference type="Pfam" id="PF01699">
    <property type="entry name" value="Na_Ca_ex"/>
    <property type="match status" value="2"/>
</dbReference>
<keyword evidence="10" id="KW-0677">Repeat</keyword>
<feature type="transmembrane region" description="Helical" evidence="20">
    <location>
        <begin position="6"/>
        <end position="24"/>
    </location>
</feature>
<feature type="domain" description="Calx-beta" evidence="21">
    <location>
        <begin position="297"/>
        <end position="400"/>
    </location>
</feature>
<feature type="transmembrane region" description="Helical" evidence="20">
    <location>
        <begin position="127"/>
        <end position="150"/>
    </location>
</feature>
<dbReference type="GO" id="GO:0005432">
    <property type="term" value="F:calcium:sodium antiporter activity"/>
    <property type="evidence" value="ECO:0007669"/>
    <property type="project" value="InterPro"/>
</dbReference>
<feature type="transmembrane region" description="Helical" evidence="20">
    <location>
        <begin position="94"/>
        <end position="115"/>
    </location>
</feature>
<dbReference type="GO" id="GO:0007154">
    <property type="term" value="P:cell communication"/>
    <property type="evidence" value="ECO:0007669"/>
    <property type="project" value="InterPro"/>
</dbReference>
<evidence type="ECO:0000256" key="2">
    <source>
        <dbReference type="ARBA" id="ARBA00007489"/>
    </source>
</evidence>
<feature type="non-terminal residue" evidence="22">
    <location>
        <position position="1"/>
    </location>
</feature>
<evidence type="ECO:0000256" key="7">
    <source>
        <dbReference type="ARBA" id="ARBA00022692"/>
    </source>
</evidence>
<dbReference type="GO" id="GO:0098703">
    <property type="term" value="P:calcium ion import across plasma membrane"/>
    <property type="evidence" value="ECO:0007669"/>
    <property type="project" value="TreeGrafter"/>
</dbReference>
<dbReference type="SUPFAM" id="SSF141072">
    <property type="entry name" value="CalX-like"/>
    <property type="match status" value="2"/>
</dbReference>
<keyword evidence="14" id="KW-0915">Sodium</keyword>
<evidence type="ECO:0000256" key="1">
    <source>
        <dbReference type="ARBA" id="ARBA00004651"/>
    </source>
</evidence>
<evidence type="ECO:0000256" key="15">
    <source>
        <dbReference type="ARBA" id="ARBA00023065"/>
    </source>
</evidence>
<evidence type="ECO:0000256" key="17">
    <source>
        <dbReference type="ARBA" id="ARBA00023180"/>
    </source>
</evidence>
<name>V4AIL3_LOTGI</name>
<dbReference type="InterPro" id="IPR004837">
    <property type="entry name" value="NaCa_Exmemb"/>
</dbReference>
<keyword evidence="7 20" id="KW-0812">Transmembrane</keyword>
<protein>
    <recommendedName>
        <fullName evidence="21">Calx-beta domain-containing protein</fullName>
    </recommendedName>
</protein>
<dbReference type="InterPro" id="IPR051171">
    <property type="entry name" value="CaCA"/>
</dbReference>
<keyword evidence="17" id="KW-0325">Glycoprotein</keyword>
<dbReference type="GeneID" id="20252936"/>
<evidence type="ECO:0000256" key="4">
    <source>
        <dbReference type="ARBA" id="ARBA00022449"/>
    </source>
</evidence>
<dbReference type="InterPro" id="IPR044880">
    <property type="entry name" value="NCX_ion-bd_dom_sf"/>
</dbReference>
<feature type="non-terminal residue" evidence="22">
    <location>
        <position position="783"/>
    </location>
</feature>
<evidence type="ECO:0000256" key="13">
    <source>
        <dbReference type="ARBA" id="ARBA00022989"/>
    </source>
</evidence>
<keyword evidence="11" id="KW-0106">Calcium</keyword>
<dbReference type="GO" id="GO:0042383">
    <property type="term" value="C:sarcolemma"/>
    <property type="evidence" value="ECO:0007669"/>
    <property type="project" value="TreeGrafter"/>
</dbReference>